<dbReference type="PANTHER" id="PTHR46332:SF5">
    <property type="entry name" value="ASPARTATE BETA-HYDROXYLASE DOMAIN CONTAINING 2"/>
    <property type="match status" value="1"/>
</dbReference>
<dbReference type="Pfam" id="PF13432">
    <property type="entry name" value="TPR_16"/>
    <property type="match status" value="1"/>
</dbReference>
<dbReference type="Gene3D" id="1.25.40.10">
    <property type="entry name" value="Tetratricopeptide repeat domain"/>
    <property type="match status" value="1"/>
</dbReference>
<feature type="repeat" description="TPR" evidence="4">
    <location>
        <begin position="3"/>
        <end position="36"/>
    </location>
</feature>
<reference evidence="6 7" key="1">
    <citation type="submission" date="2018-03" db="EMBL/GenBank/DDBJ databases">
        <title>Ahniella affigens gen. nov., sp. nov., a gammaproteobacterium isolated from sandy soil near a stream.</title>
        <authorList>
            <person name="Ko Y."/>
            <person name="Kim J.-H."/>
        </authorList>
    </citation>
    <scope>NUCLEOTIDE SEQUENCE [LARGE SCALE GENOMIC DNA]</scope>
    <source>
        <strain evidence="6 7">D13</strain>
    </source>
</reference>
<dbReference type="InterPro" id="IPR007803">
    <property type="entry name" value="Asp/Arg/Pro-Hydrxlase"/>
</dbReference>
<evidence type="ECO:0000256" key="2">
    <source>
        <dbReference type="ARBA" id="ARBA00022964"/>
    </source>
</evidence>
<dbReference type="InterPro" id="IPR019734">
    <property type="entry name" value="TPR_rpt"/>
</dbReference>
<organism evidence="6 7">
    <name type="scientific">Ahniella affigens</name>
    <dbReference type="NCBI Taxonomy" id="2021234"/>
    <lineage>
        <taxon>Bacteria</taxon>
        <taxon>Pseudomonadati</taxon>
        <taxon>Pseudomonadota</taxon>
        <taxon>Gammaproteobacteria</taxon>
        <taxon>Lysobacterales</taxon>
        <taxon>Rhodanobacteraceae</taxon>
        <taxon>Ahniella</taxon>
    </lineage>
</organism>
<dbReference type="InterPro" id="IPR027443">
    <property type="entry name" value="IPNS-like_sf"/>
</dbReference>
<dbReference type="SUPFAM" id="SSF51197">
    <property type="entry name" value="Clavaminate synthase-like"/>
    <property type="match status" value="1"/>
</dbReference>
<evidence type="ECO:0000256" key="1">
    <source>
        <dbReference type="ARBA" id="ARBA00007730"/>
    </source>
</evidence>
<dbReference type="GO" id="GO:0016020">
    <property type="term" value="C:membrane"/>
    <property type="evidence" value="ECO:0007669"/>
    <property type="project" value="TreeGrafter"/>
</dbReference>
<dbReference type="Gene3D" id="2.60.120.330">
    <property type="entry name" value="B-lactam Antibiotic, Isopenicillin N Synthase, Chain"/>
    <property type="match status" value="1"/>
</dbReference>
<accession>A0A2P1PWV1</accession>
<dbReference type="EMBL" id="CP027860">
    <property type="protein sequence ID" value="AVP99312.1"/>
    <property type="molecule type" value="Genomic_DNA"/>
</dbReference>
<comment type="similarity">
    <text evidence="1">Belongs to the aspartyl/asparaginyl beta-hydroxylase family.</text>
</comment>
<keyword evidence="2" id="KW-0223">Dioxygenase</keyword>
<dbReference type="PROSITE" id="PS50005">
    <property type="entry name" value="TPR"/>
    <property type="match status" value="2"/>
</dbReference>
<dbReference type="SMART" id="SM00028">
    <property type="entry name" value="TPR"/>
    <property type="match status" value="3"/>
</dbReference>
<gene>
    <name evidence="6" type="ORF">C7S18_20005</name>
</gene>
<dbReference type="AlphaFoldDB" id="A0A2P1PWV1"/>
<evidence type="ECO:0000313" key="6">
    <source>
        <dbReference type="EMBL" id="AVP99312.1"/>
    </source>
</evidence>
<dbReference type="OrthoDB" id="21665at2"/>
<proteinExistence type="inferred from homology"/>
<dbReference type="GO" id="GO:0051213">
    <property type="term" value="F:dioxygenase activity"/>
    <property type="evidence" value="ECO:0007669"/>
    <property type="project" value="UniProtKB-KW"/>
</dbReference>
<dbReference type="Pfam" id="PF05118">
    <property type="entry name" value="Asp_Arg_Hydrox"/>
    <property type="match status" value="1"/>
</dbReference>
<dbReference type="Pfam" id="PF13176">
    <property type="entry name" value="TPR_7"/>
    <property type="match status" value="1"/>
</dbReference>
<evidence type="ECO:0000259" key="5">
    <source>
        <dbReference type="Pfam" id="PF05118"/>
    </source>
</evidence>
<keyword evidence="3" id="KW-0560">Oxidoreductase</keyword>
<keyword evidence="7" id="KW-1185">Reference proteome</keyword>
<evidence type="ECO:0000256" key="4">
    <source>
        <dbReference type="PROSITE-ProRule" id="PRU00339"/>
    </source>
</evidence>
<dbReference type="Proteomes" id="UP000241074">
    <property type="component" value="Chromosome"/>
</dbReference>
<dbReference type="RefSeq" id="WP_106893230.1">
    <property type="nucleotide sequence ID" value="NZ_CP027860.1"/>
</dbReference>
<keyword evidence="4" id="KW-0802">TPR repeat</keyword>
<protein>
    <submittedName>
        <fullName evidence="6">Aspartyl beta-hydroxylase</fullName>
    </submittedName>
</protein>
<evidence type="ECO:0000256" key="3">
    <source>
        <dbReference type="ARBA" id="ARBA00023002"/>
    </source>
</evidence>
<name>A0A2P1PWV1_9GAMM</name>
<sequence>MNLADLIQAAREAARRGQIDDAIEHYQEAAELAPEDGNLRRNIGVLLLKQGDLDSAIDQLELAAELSPEVPAIRLQLGRAYESRGDRQLAVRHYFRALVKAQLREQWLDQASTPPALWPLVQHAAAVAGPGRQEILMGLLEPEIAQYGQSAMARVARALHGYLGQQPAYPASANQRPRFLYFPGLREQHYYPPKDFAWVSGLEAAAPAIRAEALAQWHAGEDLQPFLEFNDPSEAGNYLGKAPGAAWNALFFYRGGTRFHRNHDACPQTSAALAACDLVHIGGHAPEVCFSILAPGTHILPHTGVTNIRLVVHLPLLIPKDCALSVAGERHTWEPDQVMVFDDTFEHEAWNKSPDTRIILLMDTWHPDLRPEERLAMTRIIEGIGQFHRGD</sequence>
<dbReference type="InterPro" id="IPR011990">
    <property type="entry name" value="TPR-like_helical_dom_sf"/>
</dbReference>
<feature type="repeat" description="TPR" evidence="4">
    <location>
        <begin position="37"/>
        <end position="70"/>
    </location>
</feature>
<dbReference type="SUPFAM" id="SSF48452">
    <property type="entry name" value="TPR-like"/>
    <property type="match status" value="1"/>
</dbReference>
<reference evidence="6 7" key="2">
    <citation type="submission" date="2018-03" db="EMBL/GenBank/DDBJ databases">
        <authorList>
            <person name="Keele B.F."/>
        </authorList>
    </citation>
    <scope>NUCLEOTIDE SEQUENCE [LARGE SCALE GENOMIC DNA]</scope>
    <source>
        <strain evidence="6 7">D13</strain>
    </source>
</reference>
<dbReference type="KEGG" id="xba:C7S18_20005"/>
<feature type="domain" description="Aspartyl/asparaginy/proline hydroxylase" evidence="5">
    <location>
        <begin position="204"/>
        <end position="367"/>
    </location>
</feature>
<evidence type="ECO:0000313" key="7">
    <source>
        <dbReference type="Proteomes" id="UP000241074"/>
    </source>
</evidence>
<dbReference type="InterPro" id="IPR051821">
    <property type="entry name" value="Asp/Asn_beta-hydroxylase"/>
</dbReference>
<dbReference type="PANTHER" id="PTHR46332">
    <property type="entry name" value="ASPARTATE BETA-HYDROXYLASE DOMAIN-CONTAINING PROTEIN 2"/>
    <property type="match status" value="1"/>
</dbReference>